<dbReference type="EMBL" id="BMAT01013730">
    <property type="protein sequence ID" value="GFS18987.1"/>
    <property type="molecule type" value="Genomic_DNA"/>
</dbReference>
<gene>
    <name evidence="2" type="ORF">ElyMa_006861600</name>
</gene>
<dbReference type="AlphaFoldDB" id="A0AAV4JDC5"/>
<name>A0AAV4JDC5_9GAST</name>
<dbReference type="SUPFAM" id="SSF56436">
    <property type="entry name" value="C-type lectin-like"/>
    <property type="match status" value="1"/>
</dbReference>
<protein>
    <recommendedName>
        <fullName evidence="4">C-type lectin domain-containing protein</fullName>
    </recommendedName>
</protein>
<dbReference type="Proteomes" id="UP000762676">
    <property type="component" value="Unassembled WGS sequence"/>
</dbReference>
<keyword evidence="1" id="KW-0732">Signal</keyword>
<reference evidence="2 3" key="1">
    <citation type="journal article" date="2021" name="Elife">
        <title>Chloroplast acquisition without the gene transfer in kleptoplastic sea slugs, Plakobranchus ocellatus.</title>
        <authorList>
            <person name="Maeda T."/>
            <person name="Takahashi S."/>
            <person name="Yoshida T."/>
            <person name="Shimamura S."/>
            <person name="Takaki Y."/>
            <person name="Nagai Y."/>
            <person name="Toyoda A."/>
            <person name="Suzuki Y."/>
            <person name="Arimoto A."/>
            <person name="Ishii H."/>
            <person name="Satoh N."/>
            <person name="Nishiyama T."/>
            <person name="Hasebe M."/>
            <person name="Maruyama T."/>
            <person name="Minagawa J."/>
            <person name="Obokata J."/>
            <person name="Shigenobu S."/>
        </authorList>
    </citation>
    <scope>NUCLEOTIDE SEQUENCE [LARGE SCALE GENOMIC DNA]</scope>
</reference>
<keyword evidence="3" id="KW-1185">Reference proteome</keyword>
<feature type="chain" id="PRO_5043349175" description="C-type lectin domain-containing protein" evidence="1">
    <location>
        <begin position="24"/>
        <end position="93"/>
    </location>
</feature>
<proteinExistence type="predicted"/>
<evidence type="ECO:0000256" key="1">
    <source>
        <dbReference type="SAM" id="SignalP"/>
    </source>
</evidence>
<feature type="signal peptide" evidence="1">
    <location>
        <begin position="1"/>
        <end position="23"/>
    </location>
</feature>
<organism evidence="2 3">
    <name type="scientific">Elysia marginata</name>
    <dbReference type="NCBI Taxonomy" id="1093978"/>
    <lineage>
        <taxon>Eukaryota</taxon>
        <taxon>Metazoa</taxon>
        <taxon>Spiralia</taxon>
        <taxon>Lophotrochozoa</taxon>
        <taxon>Mollusca</taxon>
        <taxon>Gastropoda</taxon>
        <taxon>Heterobranchia</taxon>
        <taxon>Euthyneura</taxon>
        <taxon>Panpulmonata</taxon>
        <taxon>Sacoglossa</taxon>
        <taxon>Placobranchoidea</taxon>
        <taxon>Plakobranchidae</taxon>
        <taxon>Elysia</taxon>
    </lineage>
</organism>
<comment type="caution">
    <text evidence="2">The sequence shown here is derived from an EMBL/GenBank/DDBJ whole genome shotgun (WGS) entry which is preliminary data.</text>
</comment>
<accession>A0AAV4JDC5</accession>
<evidence type="ECO:0000313" key="3">
    <source>
        <dbReference type="Proteomes" id="UP000762676"/>
    </source>
</evidence>
<evidence type="ECO:0008006" key="4">
    <source>
        <dbReference type="Google" id="ProtNLM"/>
    </source>
</evidence>
<sequence>MSSYYILIFVGLLLVLAVGESTAAKACAPRTDHACPTNWSATSNPRVCLRYFREYVTANGAAEKCEKHDAIVVSPDTREMEKNLEGKIISTRT</sequence>
<evidence type="ECO:0000313" key="2">
    <source>
        <dbReference type="EMBL" id="GFS18987.1"/>
    </source>
</evidence>
<dbReference type="InterPro" id="IPR016187">
    <property type="entry name" value="CTDL_fold"/>
</dbReference>